<dbReference type="Pfam" id="PF01554">
    <property type="entry name" value="MatE"/>
    <property type="match status" value="2"/>
</dbReference>
<keyword evidence="10" id="KW-1185">Reference proteome</keyword>
<dbReference type="PANTHER" id="PTHR43549:SF3">
    <property type="entry name" value="MULTIDRUG RESISTANCE PROTEIN YPNP-RELATED"/>
    <property type="match status" value="1"/>
</dbReference>
<keyword evidence="3" id="KW-1003">Cell membrane</keyword>
<evidence type="ECO:0000256" key="2">
    <source>
        <dbReference type="ARBA" id="ARBA00022448"/>
    </source>
</evidence>
<feature type="region of interest" description="Disordered" evidence="7">
    <location>
        <begin position="1"/>
        <end position="23"/>
    </location>
</feature>
<dbReference type="InterPro" id="IPR048279">
    <property type="entry name" value="MdtK-like"/>
</dbReference>
<comment type="caution">
    <text evidence="9">The sequence shown here is derived from an EMBL/GenBank/DDBJ whole genome shotgun (WGS) entry which is preliminary data.</text>
</comment>
<evidence type="ECO:0000256" key="7">
    <source>
        <dbReference type="SAM" id="MobiDB-lite"/>
    </source>
</evidence>
<evidence type="ECO:0000256" key="3">
    <source>
        <dbReference type="ARBA" id="ARBA00022475"/>
    </source>
</evidence>
<dbReference type="NCBIfam" id="TIGR00797">
    <property type="entry name" value="matE"/>
    <property type="match status" value="1"/>
</dbReference>
<dbReference type="GO" id="GO:0042910">
    <property type="term" value="F:xenobiotic transmembrane transporter activity"/>
    <property type="evidence" value="ECO:0007669"/>
    <property type="project" value="InterPro"/>
</dbReference>
<organism evidence="9 10">
    <name type="scientific">Phenylobacterium deserti</name>
    <dbReference type="NCBI Taxonomy" id="1914756"/>
    <lineage>
        <taxon>Bacteria</taxon>
        <taxon>Pseudomonadati</taxon>
        <taxon>Pseudomonadota</taxon>
        <taxon>Alphaproteobacteria</taxon>
        <taxon>Caulobacterales</taxon>
        <taxon>Caulobacteraceae</taxon>
        <taxon>Phenylobacterium</taxon>
    </lineage>
</organism>
<feature type="transmembrane region" description="Helical" evidence="8">
    <location>
        <begin position="406"/>
        <end position="425"/>
    </location>
</feature>
<evidence type="ECO:0000256" key="5">
    <source>
        <dbReference type="ARBA" id="ARBA00022989"/>
    </source>
</evidence>
<evidence type="ECO:0000256" key="1">
    <source>
        <dbReference type="ARBA" id="ARBA00004429"/>
    </source>
</evidence>
<dbReference type="GO" id="GO:0005886">
    <property type="term" value="C:plasma membrane"/>
    <property type="evidence" value="ECO:0007669"/>
    <property type="project" value="UniProtKB-SubCell"/>
</dbReference>
<feature type="transmembrane region" description="Helical" evidence="8">
    <location>
        <begin position="108"/>
        <end position="130"/>
    </location>
</feature>
<dbReference type="RefSeq" id="WP_111513954.1">
    <property type="nucleotide sequence ID" value="NZ_QFYR01000001.1"/>
</dbReference>
<name>A0A328AR45_9CAUL</name>
<feature type="transmembrane region" description="Helical" evidence="8">
    <location>
        <begin position="150"/>
        <end position="170"/>
    </location>
</feature>
<dbReference type="PANTHER" id="PTHR43549">
    <property type="entry name" value="MULTIDRUG RESISTANCE PROTEIN YPNP-RELATED"/>
    <property type="match status" value="1"/>
</dbReference>
<sequence>MEASSSGKTEPRPAGPKPKRDLTTGPIGRTLIIFSLPVLGSNILQSLNGTANAIWVSHTLGPVALTATSNANQVFFLMLGAVFGITMASNILIGQAMGARDITLARRIVGTSTTFFVSLAITVGVLGVLLTPHILDAMGTPPDARAEAITYLRVIFAAMPFIYFFSYLMMAQRGTGDSRTPFYFSLMNVALDVTFNPLLITGWGPFPRMGIAGSATSTLIAQTVTLAVMLVYLNRTRSILVIKPSEWRLLKPDFGIVRTMVVKGLPMGAQMIVVSLAAVTMMGLVNGYGSDTAAAYGAALQLWTYVQMPAMALGAAVSSMAAQNVGAGRMDRVEKVARAGAMYAILFTGVPILLILLLERFVLHAFLPPGSASIPIAAHINSLALWSFVPFGVAFVFSGVIRATGVVWPPLLAIVISLWGVRVPFANLMMPHWGADAVWISFPVGSTATLLLAGSYYLWGGWRKARILKPTVPQGAQPDTGMSPPDGAEESETRAQAAGVLKPAGR</sequence>
<dbReference type="CDD" id="cd13138">
    <property type="entry name" value="MATE_yoeA_like"/>
    <property type="match status" value="1"/>
</dbReference>
<feature type="transmembrane region" description="Helical" evidence="8">
    <location>
        <begin position="74"/>
        <end position="96"/>
    </location>
</feature>
<feature type="transmembrane region" description="Helical" evidence="8">
    <location>
        <begin position="302"/>
        <end position="322"/>
    </location>
</feature>
<proteinExistence type="predicted"/>
<evidence type="ECO:0000256" key="8">
    <source>
        <dbReference type="SAM" id="Phobius"/>
    </source>
</evidence>
<dbReference type="GO" id="GO:0015297">
    <property type="term" value="F:antiporter activity"/>
    <property type="evidence" value="ECO:0007669"/>
    <property type="project" value="InterPro"/>
</dbReference>
<feature type="transmembrane region" description="Helical" evidence="8">
    <location>
        <begin position="383"/>
        <end position="401"/>
    </location>
</feature>
<dbReference type="InterPro" id="IPR052031">
    <property type="entry name" value="Membrane_Transporter-Flippase"/>
</dbReference>
<keyword evidence="4 8" id="KW-0812">Transmembrane</keyword>
<keyword evidence="5 8" id="KW-1133">Transmembrane helix</keyword>
<evidence type="ECO:0000256" key="6">
    <source>
        <dbReference type="ARBA" id="ARBA00023136"/>
    </source>
</evidence>
<feature type="transmembrane region" description="Helical" evidence="8">
    <location>
        <begin position="437"/>
        <end position="459"/>
    </location>
</feature>
<keyword evidence="2" id="KW-0813">Transport</keyword>
<dbReference type="AlphaFoldDB" id="A0A328AR45"/>
<feature type="transmembrane region" description="Helical" evidence="8">
    <location>
        <begin position="182"/>
        <end position="203"/>
    </location>
</feature>
<reference evidence="10" key="1">
    <citation type="submission" date="2018-05" db="EMBL/GenBank/DDBJ databases">
        <authorList>
            <person name="Li X."/>
        </authorList>
    </citation>
    <scope>NUCLEOTIDE SEQUENCE [LARGE SCALE GENOMIC DNA]</scope>
    <source>
        <strain evidence="10">YIM 73061</strain>
    </source>
</reference>
<protein>
    <submittedName>
        <fullName evidence="9">MATE family efflux transporter</fullName>
    </submittedName>
</protein>
<dbReference type="PIRSF" id="PIRSF006603">
    <property type="entry name" value="DinF"/>
    <property type="match status" value="1"/>
</dbReference>
<feature type="transmembrane region" description="Helical" evidence="8">
    <location>
        <begin position="343"/>
        <end position="363"/>
    </location>
</feature>
<comment type="subcellular location">
    <subcellularLocation>
        <location evidence="1">Cell inner membrane</location>
        <topology evidence="1">Multi-pass membrane protein</topology>
    </subcellularLocation>
</comment>
<dbReference type="Proteomes" id="UP000249725">
    <property type="component" value="Unassembled WGS sequence"/>
</dbReference>
<evidence type="ECO:0000313" key="9">
    <source>
        <dbReference type="EMBL" id="RAK57502.1"/>
    </source>
</evidence>
<feature type="region of interest" description="Disordered" evidence="7">
    <location>
        <begin position="472"/>
        <end position="506"/>
    </location>
</feature>
<feature type="transmembrane region" description="Helical" evidence="8">
    <location>
        <begin position="209"/>
        <end position="233"/>
    </location>
</feature>
<dbReference type="EMBL" id="QFYR01000001">
    <property type="protein sequence ID" value="RAK57502.1"/>
    <property type="molecule type" value="Genomic_DNA"/>
</dbReference>
<dbReference type="OrthoDB" id="9806302at2"/>
<evidence type="ECO:0000313" key="10">
    <source>
        <dbReference type="Proteomes" id="UP000249725"/>
    </source>
</evidence>
<keyword evidence="6 8" id="KW-0472">Membrane</keyword>
<feature type="transmembrane region" description="Helical" evidence="8">
    <location>
        <begin position="268"/>
        <end position="290"/>
    </location>
</feature>
<gene>
    <name evidence="9" type="ORF">DJ018_06070</name>
</gene>
<dbReference type="InterPro" id="IPR002528">
    <property type="entry name" value="MATE_fam"/>
</dbReference>
<evidence type="ECO:0000256" key="4">
    <source>
        <dbReference type="ARBA" id="ARBA00022692"/>
    </source>
</evidence>
<accession>A0A328AR45</accession>